<dbReference type="EMBL" id="CP026309">
    <property type="protein sequence ID" value="AUV82224.1"/>
    <property type="molecule type" value="Genomic_DNA"/>
</dbReference>
<dbReference type="InterPro" id="IPR036388">
    <property type="entry name" value="WH-like_DNA-bd_sf"/>
</dbReference>
<dbReference type="Pfam" id="PF24035">
    <property type="entry name" value="DUF7344"/>
    <property type="match status" value="1"/>
</dbReference>
<dbReference type="KEGG" id="srub:C2R22_11690"/>
<dbReference type="Gene3D" id="1.10.10.10">
    <property type="entry name" value="Winged helix-like DNA-binding domain superfamily/Winged helix DNA-binding domain"/>
    <property type="match status" value="1"/>
</dbReference>
<evidence type="ECO:0000259" key="2">
    <source>
        <dbReference type="Pfam" id="PF24035"/>
    </source>
</evidence>
<keyword evidence="1" id="KW-0812">Transmembrane</keyword>
<organism evidence="3 4">
    <name type="scientific">Salinigranum rubrum</name>
    <dbReference type="NCBI Taxonomy" id="755307"/>
    <lineage>
        <taxon>Archaea</taxon>
        <taxon>Methanobacteriati</taxon>
        <taxon>Methanobacteriota</taxon>
        <taxon>Stenosarchaea group</taxon>
        <taxon>Halobacteria</taxon>
        <taxon>Halobacteriales</taxon>
        <taxon>Haloferacaceae</taxon>
        <taxon>Salinigranum</taxon>
    </lineage>
</organism>
<dbReference type="GeneID" id="35592763"/>
<feature type="transmembrane region" description="Helical" evidence="1">
    <location>
        <begin position="149"/>
        <end position="169"/>
    </location>
</feature>
<dbReference type="AlphaFoldDB" id="A0A2I8VJZ7"/>
<dbReference type="OrthoDB" id="331021at2157"/>
<dbReference type="Proteomes" id="UP000236584">
    <property type="component" value="Chromosome"/>
</dbReference>
<evidence type="ECO:0000313" key="3">
    <source>
        <dbReference type="EMBL" id="AUV82224.1"/>
    </source>
</evidence>
<protein>
    <recommendedName>
        <fullName evidence="2">DUF7344 domain-containing protein</fullName>
    </recommendedName>
</protein>
<keyword evidence="1" id="KW-0472">Membrane</keyword>
<reference evidence="3 4" key="1">
    <citation type="submission" date="2018-01" db="EMBL/GenBank/DDBJ databases">
        <title>Complete genome sequence of Salinigranum rubrum GX10T, an extremely halophilic archaeon isolated from a marine solar saltern.</title>
        <authorList>
            <person name="Han S."/>
        </authorList>
    </citation>
    <scope>NUCLEOTIDE SEQUENCE [LARGE SCALE GENOMIC DNA]</scope>
    <source>
        <strain evidence="3 4">GX10</strain>
    </source>
</reference>
<keyword evidence="4" id="KW-1185">Reference proteome</keyword>
<proteinExistence type="predicted"/>
<evidence type="ECO:0000313" key="4">
    <source>
        <dbReference type="Proteomes" id="UP000236584"/>
    </source>
</evidence>
<feature type="domain" description="DUF7344" evidence="2">
    <location>
        <begin position="20"/>
        <end position="97"/>
    </location>
</feature>
<keyword evidence="1" id="KW-1133">Transmembrane helix</keyword>
<gene>
    <name evidence="3" type="ORF">C2R22_11690</name>
</gene>
<dbReference type="InterPro" id="IPR055768">
    <property type="entry name" value="DUF7344"/>
</dbReference>
<accession>A0A2I8VJZ7</accession>
<name>A0A2I8VJZ7_9EURY</name>
<dbReference type="RefSeq" id="WP_103425913.1">
    <property type="nucleotide sequence ID" value="NZ_CP026309.1"/>
</dbReference>
<sequence length="180" mass="20003">MNPGPAQTHRESSLAETEIHDVLRNDRRRLVLERLAETEERQSVSDLAEYIAGVESGEQPPPRNVRQSVYVSLHQTHLPKLDDLGIVTYDANAKTVERAENADDVAVYMEVVPKNALSWASYYFTVSLLGVLTLFAHRVGVPVLSEADPVLLGGSLFAIICVSAAYHHLTQRDAANWLRD</sequence>
<feature type="transmembrane region" description="Helical" evidence="1">
    <location>
        <begin position="119"/>
        <end position="137"/>
    </location>
</feature>
<evidence type="ECO:0000256" key="1">
    <source>
        <dbReference type="SAM" id="Phobius"/>
    </source>
</evidence>